<gene>
    <name evidence="1" type="ORF">I6H06_07825</name>
    <name evidence="2" type="ORF">NFI99_08880</name>
</gene>
<proteinExistence type="predicted"/>
<name>A0AAP9XWM3_BURGL</name>
<reference evidence="1 3" key="1">
    <citation type="submission" date="2020-12" db="EMBL/GenBank/DDBJ databases">
        <title>FDA dAtabase for Regulatory Grade micrObial Sequences (FDA-ARGOS): Supporting development and validation of Infectious Disease Dx tests.</title>
        <authorList>
            <person name="Minogue T."/>
            <person name="Wolcott M."/>
            <person name="Wasieloski L."/>
            <person name="Aguilar W."/>
            <person name="Moore D."/>
            <person name="Jaissle J."/>
            <person name="Tallon L."/>
            <person name="Sadzewicz L."/>
            <person name="Zhao X."/>
            <person name="Boylan J."/>
            <person name="Ott S."/>
            <person name="Bowen H."/>
            <person name="Vavikolanu K."/>
            <person name="Mehta A."/>
            <person name="Aluvathingal J."/>
            <person name="Nadendla S."/>
            <person name="Yan Y."/>
            <person name="Sichtig H."/>
        </authorList>
    </citation>
    <scope>NUCLEOTIDE SEQUENCE [LARGE SCALE GENOMIC DNA]</scope>
    <source>
        <strain evidence="1 3">FDAARGOS_949</strain>
    </source>
</reference>
<dbReference type="RefSeq" id="WP_197964221.1">
    <property type="nucleotide sequence ID" value="NZ_CP021075.1"/>
</dbReference>
<evidence type="ECO:0000313" key="1">
    <source>
        <dbReference type="EMBL" id="QPQ89540.1"/>
    </source>
</evidence>
<reference evidence="2" key="2">
    <citation type="submission" date="2022-06" db="EMBL/GenBank/DDBJ databases">
        <title>Draft genome sequence of Burkholderia glumae strain GR20004 isolated from rice panicle showing bacterial panicle blight.</title>
        <authorList>
            <person name="Choi S.Y."/>
            <person name="Lee Y.H."/>
        </authorList>
    </citation>
    <scope>NUCLEOTIDE SEQUENCE</scope>
    <source>
        <strain evidence="2">GR20004</strain>
    </source>
</reference>
<keyword evidence="4" id="KW-1185">Reference proteome</keyword>
<evidence type="ECO:0000313" key="2">
    <source>
        <dbReference type="EMBL" id="USS42327.1"/>
    </source>
</evidence>
<evidence type="ECO:0000313" key="4">
    <source>
        <dbReference type="Proteomes" id="UP001056386"/>
    </source>
</evidence>
<accession>A0AAP9XWM3</accession>
<protein>
    <submittedName>
        <fullName evidence="1">Uncharacterized protein</fullName>
    </submittedName>
</protein>
<sequence>MRRLFTTVVSRDQRSDWRALTGKAGQAITLSTQTKESIMPDEIMSYPKNVFTNDGQSDVGGFAKKLALVAQAIRAAGTITVYYGFHGDHDGNFSHPFTREELDQSLHIASAFPNAIMVQVSGPTDRKIEYAKHNEVGQALFTWCDSDTYIKDNKLLPDIIS</sequence>
<organism evidence="1 3">
    <name type="scientific">Burkholderia glumae</name>
    <name type="common">Pseudomonas glumae</name>
    <dbReference type="NCBI Taxonomy" id="337"/>
    <lineage>
        <taxon>Bacteria</taxon>
        <taxon>Pseudomonadati</taxon>
        <taxon>Pseudomonadota</taxon>
        <taxon>Betaproteobacteria</taxon>
        <taxon>Burkholderiales</taxon>
        <taxon>Burkholderiaceae</taxon>
        <taxon>Burkholderia</taxon>
    </lineage>
</organism>
<evidence type="ECO:0000313" key="3">
    <source>
        <dbReference type="Proteomes" id="UP000594892"/>
    </source>
</evidence>
<dbReference type="AlphaFoldDB" id="A0AAP9XWM3"/>
<dbReference type="GeneID" id="45694256"/>
<dbReference type="Proteomes" id="UP000594892">
    <property type="component" value="Chromosome 1"/>
</dbReference>
<dbReference type="EMBL" id="CP099583">
    <property type="protein sequence ID" value="USS42327.1"/>
    <property type="molecule type" value="Genomic_DNA"/>
</dbReference>
<dbReference type="Proteomes" id="UP001056386">
    <property type="component" value="Chromosome 2"/>
</dbReference>
<dbReference type="EMBL" id="CP065600">
    <property type="protein sequence ID" value="QPQ89540.1"/>
    <property type="molecule type" value="Genomic_DNA"/>
</dbReference>